<organism evidence="6 7">
    <name type="scientific">Vreelandella nigrificans</name>
    <dbReference type="NCBI Taxonomy" id="2042704"/>
    <lineage>
        <taxon>Bacteria</taxon>
        <taxon>Pseudomonadati</taxon>
        <taxon>Pseudomonadota</taxon>
        <taxon>Gammaproteobacteria</taxon>
        <taxon>Oceanospirillales</taxon>
        <taxon>Halomonadaceae</taxon>
        <taxon>Vreelandella</taxon>
    </lineage>
</organism>
<accession>A0A2A4HMH1</accession>
<evidence type="ECO:0000256" key="3">
    <source>
        <dbReference type="ARBA" id="ARBA00022741"/>
    </source>
</evidence>
<sequence>MLELHRLSKTYPNGTAALSNFSLEVRAGEAVAIVGGSGCGKSTLLRLIAGLENATSGIRRVDGDEITEPHPKIGLVFQEPRLLPWLSIEENVAFGLEGLDITEKHQRVYAALRSVGLDHQGKKWPREMSGGMAQRVALARALVVQPSVLLLDEPFSALDALTRSRLQDHLVRLWEETRMTLVLVTHDIEEALVVANRVIVLKPHPGRIDDMQEVSLTRPRNRDDSSFEAAKRELRNKLDQSLVVPKRAFAG</sequence>
<evidence type="ECO:0000313" key="6">
    <source>
        <dbReference type="EMBL" id="PCF95569.1"/>
    </source>
</evidence>
<dbReference type="SMART" id="SM00382">
    <property type="entry name" value="AAA"/>
    <property type="match status" value="1"/>
</dbReference>
<protein>
    <submittedName>
        <fullName evidence="6">Nitrate/sulfonate/bicarbonate ABC transporter ATP-binding protein</fullName>
    </submittedName>
</protein>
<dbReference type="Gene3D" id="3.40.50.300">
    <property type="entry name" value="P-loop containing nucleotide triphosphate hydrolases"/>
    <property type="match status" value="1"/>
</dbReference>
<dbReference type="AlphaFoldDB" id="A0A2A4HMH1"/>
<dbReference type="PANTHER" id="PTHR42788">
    <property type="entry name" value="TAURINE IMPORT ATP-BINDING PROTEIN-RELATED"/>
    <property type="match status" value="1"/>
</dbReference>
<dbReference type="Proteomes" id="UP000218677">
    <property type="component" value="Unassembled WGS sequence"/>
</dbReference>
<proteinExistence type="inferred from homology"/>
<evidence type="ECO:0000256" key="1">
    <source>
        <dbReference type="ARBA" id="ARBA00005417"/>
    </source>
</evidence>
<dbReference type="GO" id="GO:0005524">
    <property type="term" value="F:ATP binding"/>
    <property type="evidence" value="ECO:0007669"/>
    <property type="project" value="UniProtKB-KW"/>
</dbReference>
<keyword evidence="7" id="KW-1185">Reference proteome</keyword>
<dbReference type="InterPro" id="IPR003593">
    <property type="entry name" value="AAA+_ATPase"/>
</dbReference>
<reference evidence="7" key="1">
    <citation type="submission" date="2017-09" db="EMBL/GenBank/DDBJ databases">
        <authorList>
            <person name="Cho G.-S."/>
            <person name="Oguntoyinbo F.A."/>
            <person name="Cnockaert M."/>
            <person name="Kabisch J."/>
            <person name="Neve H."/>
            <person name="Bockelmann W."/>
            <person name="Wenning M."/>
            <person name="Franz C.M."/>
            <person name="Vandamme P."/>
        </authorList>
    </citation>
    <scope>NUCLEOTIDE SEQUENCE [LARGE SCALE GENOMIC DNA]</scope>
    <source>
        <strain evidence="7">MBT G8648</strain>
    </source>
</reference>
<evidence type="ECO:0000256" key="4">
    <source>
        <dbReference type="ARBA" id="ARBA00022840"/>
    </source>
</evidence>
<feature type="domain" description="ABC transporter" evidence="5">
    <location>
        <begin position="2"/>
        <end position="228"/>
    </location>
</feature>
<comment type="caution">
    <text evidence="6">The sequence shown here is derived from an EMBL/GenBank/DDBJ whole genome shotgun (WGS) entry which is preliminary data.</text>
</comment>
<evidence type="ECO:0000313" key="7">
    <source>
        <dbReference type="Proteomes" id="UP000218677"/>
    </source>
</evidence>
<gene>
    <name evidence="6" type="ORF">CPA45_10970</name>
</gene>
<dbReference type="OrthoDB" id="9802264at2"/>
<evidence type="ECO:0000259" key="5">
    <source>
        <dbReference type="PROSITE" id="PS50893"/>
    </source>
</evidence>
<dbReference type="InterPro" id="IPR017871">
    <property type="entry name" value="ABC_transporter-like_CS"/>
</dbReference>
<dbReference type="PANTHER" id="PTHR42788:SF19">
    <property type="entry name" value="ALIPHATIC SULFONATES IMPORT ATP-BINDING PROTEIN SSUB 2"/>
    <property type="match status" value="1"/>
</dbReference>
<keyword evidence="3" id="KW-0547">Nucleotide-binding</keyword>
<dbReference type="PROSITE" id="PS00211">
    <property type="entry name" value="ABC_TRANSPORTER_1"/>
    <property type="match status" value="1"/>
</dbReference>
<name>A0A2A4HMH1_9GAMM</name>
<keyword evidence="2" id="KW-0813">Transport</keyword>
<dbReference type="PROSITE" id="PS50893">
    <property type="entry name" value="ABC_TRANSPORTER_2"/>
    <property type="match status" value="1"/>
</dbReference>
<evidence type="ECO:0000256" key="2">
    <source>
        <dbReference type="ARBA" id="ARBA00022448"/>
    </source>
</evidence>
<dbReference type="EMBL" id="NWUX01000008">
    <property type="protein sequence ID" value="PCF95569.1"/>
    <property type="molecule type" value="Genomic_DNA"/>
</dbReference>
<dbReference type="Pfam" id="PF00005">
    <property type="entry name" value="ABC_tran"/>
    <property type="match status" value="1"/>
</dbReference>
<dbReference type="InterPro" id="IPR050166">
    <property type="entry name" value="ABC_transporter_ATP-bind"/>
</dbReference>
<dbReference type="SUPFAM" id="SSF52540">
    <property type="entry name" value="P-loop containing nucleoside triphosphate hydrolases"/>
    <property type="match status" value="1"/>
</dbReference>
<dbReference type="GO" id="GO:0016887">
    <property type="term" value="F:ATP hydrolysis activity"/>
    <property type="evidence" value="ECO:0007669"/>
    <property type="project" value="InterPro"/>
</dbReference>
<dbReference type="CDD" id="cd03293">
    <property type="entry name" value="ABC_NrtD_SsuB_transporters"/>
    <property type="match status" value="1"/>
</dbReference>
<comment type="similarity">
    <text evidence="1">Belongs to the ABC transporter superfamily.</text>
</comment>
<keyword evidence="4 6" id="KW-0067">ATP-binding</keyword>
<dbReference type="InterPro" id="IPR027417">
    <property type="entry name" value="P-loop_NTPase"/>
</dbReference>
<dbReference type="InterPro" id="IPR003439">
    <property type="entry name" value="ABC_transporter-like_ATP-bd"/>
</dbReference>
<dbReference type="RefSeq" id="WP_096651586.1">
    <property type="nucleotide sequence ID" value="NZ_NWUX01000008.1"/>
</dbReference>